<dbReference type="Proteomes" id="UP000789901">
    <property type="component" value="Unassembled WGS sequence"/>
</dbReference>
<keyword evidence="3" id="KW-1185">Reference proteome</keyword>
<feature type="compositionally biased region" description="Basic residues" evidence="1">
    <location>
        <begin position="343"/>
        <end position="353"/>
    </location>
</feature>
<accession>A0ABN7V6G9</accession>
<comment type="caution">
    <text evidence="2">The sequence shown here is derived from an EMBL/GenBank/DDBJ whole genome shotgun (WGS) entry which is preliminary data.</text>
</comment>
<feature type="region of interest" description="Disordered" evidence="1">
    <location>
        <begin position="315"/>
        <end position="353"/>
    </location>
</feature>
<evidence type="ECO:0000256" key="1">
    <source>
        <dbReference type="SAM" id="MobiDB-lite"/>
    </source>
</evidence>
<dbReference type="EMBL" id="CAJVQB010010131">
    <property type="protein sequence ID" value="CAG8736955.1"/>
    <property type="molecule type" value="Genomic_DNA"/>
</dbReference>
<evidence type="ECO:0000313" key="2">
    <source>
        <dbReference type="EMBL" id="CAG8736955.1"/>
    </source>
</evidence>
<name>A0ABN7V6G9_GIGMA</name>
<gene>
    <name evidence="2" type="ORF">GMARGA_LOCUS14963</name>
</gene>
<organism evidence="2 3">
    <name type="scientific">Gigaspora margarita</name>
    <dbReference type="NCBI Taxonomy" id="4874"/>
    <lineage>
        <taxon>Eukaryota</taxon>
        <taxon>Fungi</taxon>
        <taxon>Fungi incertae sedis</taxon>
        <taxon>Mucoromycota</taxon>
        <taxon>Glomeromycotina</taxon>
        <taxon>Glomeromycetes</taxon>
        <taxon>Diversisporales</taxon>
        <taxon>Gigasporaceae</taxon>
        <taxon>Gigaspora</taxon>
    </lineage>
</organism>
<evidence type="ECO:0000313" key="3">
    <source>
        <dbReference type="Proteomes" id="UP000789901"/>
    </source>
</evidence>
<sequence>MLNSKQCYRLYAVLVTIDPTLAELLLDAYSAIRGVINEQQTKGKAKKVIKEFNEANPTFPVSEADFIFFDQEKKKKIANARAKELALPLPKKNNNYDNMDYQGDMDEADEIIGHIQDFDTLIPVIKATKNVNQKIKGKLCSNYVNIGSISDQDNMISHAQNSGLVTRNNYDIESTDITNSENDDNMQDSDTLVSATNALLLLKSSRSSYSIKKPNINQNTLTPIMSLLKKSLQFSAQRQNGIEDTFKQNDTIKNNTQGIEDTLKQNKQNGIVKNNTQYAGISNNTNKINTRTKNLQYFQNHNGIENVFKQNSIVKNNTQGSGTSDSIGKKRKGEQKAKEIKARVNKKTKTNKN</sequence>
<feature type="compositionally biased region" description="Polar residues" evidence="1">
    <location>
        <begin position="315"/>
        <end position="326"/>
    </location>
</feature>
<proteinExistence type="predicted"/>
<reference evidence="2 3" key="1">
    <citation type="submission" date="2021-06" db="EMBL/GenBank/DDBJ databases">
        <authorList>
            <person name="Kallberg Y."/>
            <person name="Tangrot J."/>
            <person name="Rosling A."/>
        </authorList>
    </citation>
    <scope>NUCLEOTIDE SEQUENCE [LARGE SCALE GENOMIC DNA]</scope>
    <source>
        <strain evidence="2 3">120-4 pot B 10/14</strain>
    </source>
</reference>
<protein>
    <submittedName>
        <fullName evidence="2">33878_t:CDS:1</fullName>
    </submittedName>
</protein>